<dbReference type="InterPro" id="IPR006427">
    <property type="entry name" value="Portal_HK97"/>
</dbReference>
<evidence type="ECO:0000313" key="2">
    <source>
        <dbReference type="EMBL" id="GJE07858.1"/>
    </source>
</evidence>
<name>A0ABQ4SZF3_9HYPH</name>
<dbReference type="Pfam" id="PF04860">
    <property type="entry name" value="Phage_portal"/>
    <property type="match status" value="1"/>
</dbReference>
<dbReference type="Gene3D" id="3.40.140.120">
    <property type="match status" value="1"/>
</dbReference>
<comment type="caution">
    <text evidence="2">The sequence shown here is derived from an EMBL/GenBank/DDBJ whole genome shotgun (WGS) entry which is preliminary data.</text>
</comment>
<gene>
    <name evidence="2" type="ORF">AOPFMNJM_3190</name>
</gene>
<evidence type="ECO:0000256" key="1">
    <source>
        <dbReference type="SAM" id="MobiDB-lite"/>
    </source>
</evidence>
<dbReference type="Proteomes" id="UP001055102">
    <property type="component" value="Unassembled WGS sequence"/>
</dbReference>
<keyword evidence="3" id="KW-1185">Reference proteome</keyword>
<reference evidence="2" key="1">
    <citation type="journal article" date="2021" name="Front. Microbiol.">
        <title>Comprehensive Comparative Genomics and Phenotyping of Methylobacterium Species.</title>
        <authorList>
            <person name="Alessa O."/>
            <person name="Ogura Y."/>
            <person name="Fujitani Y."/>
            <person name="Takami H."/>
            <person name="Hayashi T."/>
            <person name="Sahin N."/>
            <person name="Tani A."/>
        </authorList>
    </citation>
    <scope>NUCLEOTIDE SEQUENCE</scope>
    <source>
        <strain evidence="2">LMG 23639</strain>
    </source>
</reference>
<feature type="region of interest" description="Disordered" evidence="1">
    <location>
        <begin position="407"/>
        <end position="429"/>
    </location>
</feature>
<feature type="region of interest" description="Disordered" evidence="1">
    <location>
        <begin position="1"/>
        <end position="20"/>
    </location>
</feature>
<evidence type="ECO:0000313" key="3">
    <source>
        <dbReference type="Proteomes" id="UP001055102"/>
    </source>
</evidence>
<evidence type="ECO:0008006" key="4">
    <source>
        <dbReference type="Google" id="ProtNLM"/>
    </source>
</evidence>
<organism evidence="2 3">
    <name type="scientific">Methylobacterium jeotgali</name>
    <dbReference type="NCBI Taxonomy" id="381630"/>
    <lineage>
        <taxon>Bacteria</taxon>
        <taxon>Pseudomonadati</taxon>
        <taxon>Pseudomonadota</taxon>
        <taxon>Alphaproteobacteria</taxon>
        <taxon>Hyphomicrobiales</taxon>
        <taxon>Methylobacteriaceae</taxon>
        <taxon>Methylobacterium</taxon>
    </lineage>
</organism>
<dbReference type="Gene3D" id="1.20.1270.210">
    <property type="match status" value="1"/>
</dbReference>
<sequence>MQVVPRIPLGGASASPAAAPPRAMVQETNLGDLTSEALAEFMRAGATSASGETVTPQTALKTATVFRCVSLISGAVATLPLDLKRRVDARTRQDADDHPLWEVLRRRPNAWQTPSQFRRYMQACVLLRGKAFAQIVRLGRRIIALHPLDPDRVQVIQDRSTLKLSFRYTRANGSTVDFPQSDVFYLCGLTLDGVNGVSVLTYARETIGEALATAKHASTMFRNGTSIGGVLQAKGKLGPEGVQALRDSLEAYRGAENAHKNLILQDGMTYDRLGLNNVDAQFIQSREFSQYEVAQFFGVPPHMLGLTSKATSFGNGLENMGRGFVAYTLQDSLTMWTEAIERDLTPGEPDLYARFNINALVRGDIKTRYAAYAVGRQWGWLSANDVRALEDEDAIEGGDIYQVALNMAPATADEPDEHDPPEDNHDRER</sequence>
<proteinExistence type="predicted"/>
<reference evidence="2" key="2">
    <citation type="submission" date="2021-08" db="EMBL/GenBank/DDBJ databases">
        <authorList>
            <person name="Tani A."/>
            <person name="Ola A."/>
            <person name="Ogura Y."/>
            <person name="Katsura K."/>
            <person name="Hayashi T."/>
        </authorList>
    </citation>
    <scope>NUCLEOTIDE SEQUENCE</scope>
    <source>
        <strain evidence="2">LMG 23639</strain>
    </source>
</reference>
<dbReference type="NCBIfam" id="TIGR01537">
    <property type="entry name" value="portal_HK97"/>
    <property type="match status" value="1"/>
</dbReference>
<dbReference type="RefSeq" id="WP_238277233.1">
    <property type="nucleotide sequence ID" value="NZ_BPQR01000056.1"/>
</dbReference>
<protein>
    <recommendedName>
        <fullName evidence="4">Phage portal protein</fullName>
    </recommendedName>
</protein>
<dbReference type="EMBL" id="BPQR01000056">
    <property type="protein sequence ID" value="GJE07858.1"/>
    <property type="molecule type" value="Genomic_DNA"/>
</dbReference>
<accession>A0ABQ4SZF3</accession>
<dbReference type="Gene3D" id="3.30.1120.70">
    <property type="match status" value="1"/>
</dbReference>
<dbReference type="InterPro" id="IPR006944">
    <property type="entry name" value="Phage/GTA_portal"/>
</dbReference>